<evidence type="ECO:0000256" key="1">
    <source>
        <dbReference type="SAM" id="MobiDB-lite"/>
    </source>
</evidence>
<feature type="region of interest" description="Disordered" evidence="1">
    <location>
        <begin position="1"/>
        <end position="23"/>
    </location>
</feature>
<comment type="caution">
    <text evidence="2">The sequence shown here is derived from an EMBL/GenBank/DDBJ whole genome shotgun (WGS) entry which is preliminary data.</text>
</comment>
<accession>A0A8H6EKC1</accession>
<dbReference type="Proteomes" id="UP000531561">
    <property type="component" value="Unassembled WGS sequence"/>
</dbReference>
<reference evidence="2 3" key="1">
    <citation type="journal article" date="2020" name="Phytopathology">
        <title>A high-quality genome resource of Botrytis fragariae, a new and rapidly spreading fungal pathogen causing strawberry gray mold in the U.S.A.</title>
        <authorList>
            <person name="Wu Y."/>
            <person name="Saski C.A."/>
            <person name="Schnabel G."/>
            <person name="Xiao S."/>
            <person name="Hu M."/>
        </authorList>
    </citation>
    <scope>NUCLEOTIDE SEQUENCE [LARGE SCALE GENOMIC DNA]</scope>
    <source>
        <strain evidence="2 3">BVB16</strain>
    </source>
</reference>
<evidence type="ECO:0000313" key="3">
    <source>
        <dbReference type="Proteomes" id="UP000531561"/>
    </source>
</evidence>
<dbReference type="EMBL" id="JABFCT010000006">
    <property type="protein sequence ID" value="KAF5875040.1"/>
    <property type="molecule type" value="Genomic_DNA"/>
</dbReference>
<name>A0A8H6EKC1_9HELO</name>
<proteinExistence type="predicted"/>
<dbReference type="GeneID" id="59257591"/>
<dbReference type="OrthoDB" id="10332793at2759"/>
<evidence type="ECO:0000313" key="2">
    <source>
        <dbReference type="EMBL" id="KAF5875040.1"/>
    </source>
</evidence>
<keyword evidence="3" id="KW-1185">Reference proteome</keyword>
<gene>
    <name evidence="2" type="ORF">Bfra_003493</name>
</gene>
<dbReference type="AlphaFoldDB" id="A0A8H6EKC1"/>
<sequence>MSALKGGNDEQNKKESCTKSHSDEPVTMVTRFGLNPRLGFNLRACPNNPCGYKHCNLIVQMGTAVKTSRPREQSAAVARVSIAFDNIGKTLKGPKTAVWIDFLTTKFEARLSRVAPVSVNIFAKHYEDLCP</sequence>
<organism evidence="2 3">
    <name type="scientific">Botrytis fragariae</name>
    <dbReference type="NCBI Taxonomy" id="1964551"/>
    <lineage>
        <taxon>Eukaryota</taxon>
        <taxon>Fungi</taxon>
        <taxon>Dikarya</taxon>
        <taxon>Ascomycota</taxon>
        <taxon>Pezizomycotina</taxon>
        <taxon>Leotiomycetes</taxon>
        <taxon>Helotiales</taxon>
        <taxon>Sclerotiniaceae</taxon>
        <taxon>Botrytis</taxon>
    </lineage>
</organism>
<feature type="compositionally biased region" description="Basic and acidic residues" evidence="1">
    <location>
        <begin position="7"/>
        <end position="23"/>
    </location>
</feature>
<protein>
    <submittedName>
        <fullName evidence="2">Uncharacterized protein</fullName>
    </submittedName>
</protein>
<dbReference type="RefSeq" id="XP_037193986.1">
    <property type="nucleotide sequence ID" value="XM_037333899.1"/>
</dbReference>